<dbReference type="PANTHER" id="PTHR19288:SF90">
    <property type="entry name" value="OS08G0542600 PROTEIN"/>
    <property type="match status" value="1"/>
</dbReference>
<dbReference type="NCBIfam" id="TIGR01460">
    <property type="entry name" value="HAD-SF-IIA"/>
    <property type="match status" value="1"/>
</dbReference>
<dbReference type="InterPro" id="IPR006356">
    <property type="entry name" value="HAD-SF_hydro_IIA_hyp3"/>
</dbReference>
<dbReference type="NCBIfam" id="TIGR01459">
    <property type="entry name" value="HAD-SF-IIA-hyp4"/>
    <property type="match status" value="1"/>
</dbReference>
<sequence length="289" mass="30621">MNNTTPHPITGLSAIADRYSVVLCDVWGVVHNGVVSWPAARDALARFRAGGGTVILVTNAPRPHYAVRPQLAALGVEPECFDTVVTSGDVTRDLLAAHPGAKAFHLGAERDLGLYDGLDLSLAAAEEADLISCTGLFDDTVETPDDYQALLERFRARNVPMICANPDRVVERGHQLIYCAGALAERYRELGGSALIAGKPHRPIYEAALARAAEAGAGAVPLDRVLAIGDGAPTDLRGAVDFGLDVLFVTAGIHSADFGPADDPDRDAVHRFLAAERLGATAFIPRLAW</sequence>
<keyword evidence="1" id="KW-0378">Hydrolase</keyword>
<dbReference type="AlphaFoldDB" id="A0A7W9FL16"/>
<dbReference type="Pfam" id="PF13242">
    <property type="entry name" value="Hydrolase_like"/>
    <property type="match status" value="1"/>
</dbReference>
<organism evidence="1 2">
    <name type="scientific">Prosthecomicrobium pneumaticum</name>
    <dbReference type="NCBI Taxonomy" id="81895"/>
    <lineage>
        <taxon>Bacteria</taxon>
        <taxon>Pseudomonadati</taxon>
        <taxon>Pseudomonadota</taxon>
        <taxon>Alphaproteobacteria</taxon>
        <taxon>Hyphomicrobiales</taxon>
        <taxon>Kaistiaceae</taxon>
        <taxon>Prosthecomicrobium</taxon>
    </lineage>
</organism>
<dbReference type="Proteomes" id="UP000523821">
    <property type="component" value="Unassembled WGS sequence"/>
</dbReference>
<proteinExistence type="predicted"/>
<dbReference type="InterPro" id="IPR023214">
    <property type="entry name" value="HAD_sf"/>
</dbReference>
<keyword evidence="2" id="KW-1185">Reference proteome</keyword>
<dbReference type="SUPFAM" id="SSF56784">
    <property type="entry name" value="HAD-like"/>
    <property type="match status" value="1"/>
</dbReference>
<dbReference type="CDD" id="cd07525">
    <property type="entry name" value="HAD_like"/>
    <property type="match status" value="1"/>
</dbReference>
<dbReference type="EMBL" id="JACHOO010000002">
    <property type="protein sequence ID" value="MBB5752128.1"/>
    <property type="molecule type" value="Genomic_DNA"/>
</dbReference>
<dbReference type="RefSeq" id="WP_183853508.1">
    <property type="nucleotide sequence ID" value="NZ_JACHOO010000002.1"/>
</dbReference>
<reference evidence="1 2" key="1">
    <citation type="submission" date="2020-08" db="EMBL/GenBank/DDBJ databases">
        <title>Genomic Encyclopedia of Type Strains, Phase IV (KMG-IV): sequencing the most valuable type-strain genomes for metagenomic binning, comparative biology and taxonomic classification.</title>
        <authorList>
            <person name="Goeker M."/>
        </authorList>
    </citation>
    <scope>NUCLEOTIDE SEQUENCE [LARGE SCALE GENOMIC DNA]</scope>
    <source>
        <strain evidence="1 2">DSM 16268</strain>
    </source>
</reference>
<protein>
    <submittedName>
        <fullName evidence="1">HAD superfamily hydrolase (TIGR01459 family)</fullName>
    </submittedName>
</protein>
<accession>A0A7W9FL16</accession>
<dbReference type="Gene3D" id="3.40.50.1000">
    <property type="entry name" value="HAD superfamily/HAD-like"/>
    <property type="match status" value="2"/>
</dbReference>
<name>A0A7W9FL16_9HYPH</name>
<evidence type="ECO:0000313" key="2">
    <source>
        <dbReference type="Proteomes" id="UP000523821"/>
    </source>
</evidence>
<dbReference type="PANTHER" id="PTHR19288">
    <property type="entry name" value="4-NITROPHENYLPHOSPHATASE-RELATED"/>
    <property type="match status" value="1"/>
</dbReference>
<dbReference type="InterPro" id="IPR006357">
    <property type="entry name" value="HAD-SF_hydro_IIA"/>
</dbReference>
<gene>
    <name evidence="1" type="ORF">GGQ63_001180</name>
</gene>
<evidence type="ECO:0000313" key="1">
    <source>
        <dbReference type="EMBL" id="MBB5752128.1"/>
    </source>
</evidence>
<dbReference type="GO" id="GO:0005737">
    <property type="term" value="C:cytoplasm"/>
    <property type="evidence" value="ECO:0007669"/>
    <property type="project" value="TreeGrafter"/>
</dbReference>
<dbReference type="Pfam" id="PF13344">
    <property type="entry name" value="Hydrolase_6"/>
    <property type="match status" value="1"/>
</dbReference>
<comment type="caution">
    <text evidence="1">The sequence shown here is derived from an EMBL/GenBank/DDBJ whole genome shotgun (WGS) entry which is preliminary data.</text>
</comment>
<dbReference type="GO" id="GO:0016791">
    <property type="term" value="F:phosphatase activity"/>
    <property type="evidence" value="ECO:0007669"/>
    <property type="project" value="TreeGrafter"/>
</dbReference>
<dbReference type="InterPro" id="IPR036412">
    <property type="entry name" value="HAD-like_sf"/>
</dbReference>